<sequence length="219" mass="23949">MKITKFLGLSFLLFAFAATLFPEGVHAEDPAAVLDFYGREVQAGTPYLIQDLSYEPGDNTTNYVVGATINPICSSDVVLSYENWGLPVTFSPVTESTDGVIREGTLITVSFDAETCKMAGVTPMWKIGFNSTGTGYIVTTGGVDQLNQFMITKDKIDGSFYQLYYCPKSDPKSDPFCECSCVPVGATNDKYLAPKAAVVVDVRFKPELNIYGDKMVSEW</sequence>
<gene>
    <name evidence="2" type="primary">TI2</name>
</gene>
<keyword evidence="1" id="KW-0732">Signal</keyword>
<organism evidence="2">
    <name type="scientific">Populus tremula</name>
    <name type="common">European aspen</name>
    <dbReference type="NCBI Taxonomy" id="113636"/>
    <lineage>
        <taxon>Eukaryota</taxon>
        <taxon>Viridiplantae</taxon>
        <taxon>Streptophyta</taxon>
        <taxon>Embryophyta</taxon>
        <taxon>Tracheophyta</taxon>
        <taxon>Spermatophyta</taxon>
        <taxon>Magnoliopsida</taxon>
        <taxon>eudicotyledons</taxon>
        <taxon>Gunneridae</taxon>
        <taxon>Pentapetalae</taxon>
        <taxon>rosids</taxon>
        <taxon>fabids</taxon>
        <taxon>Malpighiales</taxon>
        <taxon>Salicaceae</taxon>
        <taxon>Saliceae</taxon>
        <taxon>Populus</taxon>
    </lineage>
</organism>
<dbReference type="PANTHER" id="PTHR33107">
    <property type="entry name" value="KUNITZ TRYPSIN INHIBITOR 2"/>
    <property type="match status" value="1"/>
</dbReference>
<feature type="signal peptide" evidence="1">
    <location>
        <begin position="1"/>
        <end position="27"/>
    </location>
</feature>
<protein>
    <submittedName>
        <fullName evidence="2">Kunitz trypsin inhibitor</fullName>
    </submittedName>
</protein>
<evidence type="ECO:0000313" key="2">
    <source>
        <dbReference type="EMBL" id="CAI77730.1"/>
    </source>
</evidence>
<name>Q4W1C9_POPTN</name>
<dbReference type="Gene3D" id="2.80.10.50">
    <property type="match status" value="1"/>
</dbReference>
<dbReference type="PANTHER" id="PTHR33107:SF5">
    <property type="entry name" value="KUNITZ TRYPSIN INHIBITOR 5"/>
    <property type="match status" value="1"/>
</dbReference>
<dbReference type="PROSITE" id="PS00283">
    <property type="entry name" value="SOYBEAN_KUNITZ"/>
    <property type="match status" value="1"/>
</dbReference>
<dbReference type="SUPFAM" id="SSF50386">
    <property type="entry name" value="STI-like"/>
    <property type="match status" value="1"/>
</dbReference>
<evidence type="ECO:0000256" key="1">
    <source>
        <dbReference type="SAM" id="SignalP"/>
    </source>
</evidence>
<dbReference type="SMART" id="SM00452">
    <property type="entry name" value="STI"/>
    <property type="match status" value="1"/>
</dbReference>
<dbReference type="InterPro" id="IPR002160">
    <property type="entry name" value="Prot_inh_Kunz-lg"/>
</dbReference>
<accession>Q4W1C9</accession>
<dbReference type="InterPro" id="IPR011065">
    <property type="entry name" value="Kunitz_inhibitor_STI-like_sf"/>
</dbReference>
<dbReference type="Pfam" id="PF00197">
    <property type="entry name" value="Kunitz_legume"/>
    <property type="match status" value="1"/>
</dbReference>
<dbReference type="EMBL" id="AJ936971">
    <property type="protein sequence ID" value="CAI77730.1"/>
    <property type="molecule type" value="Genomic_DNA"/>
</dbReference>
<dbReference type="GO" id="GO:0004866">
    <property type="term" value="F:endopeptidase inhibitor activity"/>
    <property type="evidence" value="ECO:0007669"/>
    <property type="project" value="InterPro"/>
</dbReference>
<dbReference type="AlphaFoldDB" id="Q4W1C9"/>
<dbReference type="MEROPS" id="I03.018"/>
<reference evidence="2" key="1">
    <citation type="journal article" date="2005" name="Mol. Biol. Evol.">
        <title>Molecular population genetics of herbivore-induced protease inhibitor genes in European aspen (Populus tremula L., Salicaceae).</title>
        <authorList>
            <person name="Ingvarsson P.K."/>
        </authorList>
    </citation>
    <scope>NUCLEOTIDE SEQUENCE</scope>
    <source>
        <strain evidence="2">107</strain>
    </source>
</reference>
<feature type="chain" id="PRO_5004245230" evidence="1">
    <location>
        <begin position="28"/>
        <end position="219"/>
    </location>
</feature>
<proteinExistence type="predicted"/>